<gene>
    <name evidence="1" type="ORF">PGT21_012060</name>
</gene>
<name>A0A5B0P230_PUCGR</name>
<evidence type="ECO:0000313" key="2">
    <source>
        <dbReference type="Proteomes" id="UP000324748"/>
    </source>
</evidence>
<evidence type="ECO:0000313" key="1">
    <source>
        <dbReference type="EMBL" id="KAA1094168.1"/>
    </source>
</evidence>
<sequence length="63" mass="6966">MLAFLVCRSRSVPSSPESIQSFQKLVCFLGEDPSDLLAMTTSTSTKNIMVPSSPELRIQSFQK</sequence>
<reference evidence="1 2" key="1">
    <citation type="submission" date="2019-05" db="EMBL/GenBank/DDBJ databases">
        <title>Emergence of the Ug99 lineage of the wheat stem rust pathogen through somatic hybridization.</title>
        <authorList>
            <person name="Li F."/>
            <person name="Upadhyaya N.M."/>
            <person name="Sperschneider J."/>
            <person name="Matny O."/>
            <person name="Nguyen-Phuc H."/>
            <person name="Mago R."/>
            <person name="Raley C."/>
            <person name="Miller M.E."/>
            <person name="Silverstein K.A.T."/>
            <person name="Henningsen E."/>
            <person name="Hirsch C.D."/>
            <person name="Visser B."/>
            <person name="Pretorius Z.A."/>
            <person name="Steffenson B.J."/>
            <person name="Schwessinger B."/>
            <person name="Dodds P.N."/>
            <person name="Figueroa M."/>
        </authorList>
    </citation>
    <scope>NUCLEOTIDE SEQUENCE [LARGE SCALE GENOMIC DNA]</scope>
    <source>
        <strain evidence="1">21-0</strain>
    </source>
</reference>
<dbReference type="Proteomes" id="UP000324748">
    <property type="component" value="Unassembled WGS sequence"/>
</dbReference>
<proteinExistence type="predicted"/>
<dbReference type="AlphaFoldDB" id="A0A5B0P230"/>
<comment type="caution">
    <text evidence="1">The sequence shown here is derived from an EMBL/GenBank/DDBJ whole genome shotgun (WGS) entry which is preliminary data.</text>
</comment>
<accession>A0A5B0P230</accession>
<organism evidence="1 2">
    <name type="scientific">Puccinia graminis f. sp. tritici</name>
    <dbReference type="NCBI Taxonomy" id="56615"/>
    <lineage>
        <taxon>Eukaryota</taxon>
        <taxon>Fungi</taxon>
        <taxon>Dikarya</taxon>
        <taxon>Basidiomycota</taxon>
        <taxon>Pucciniomycotina</taxon>
        <taxon>Pucciniomycetes</taxon>
        <taxon>Pucciniales</taxon>
        <taxon>Pucciniaceae</taxon>
        <taxon>Puccinia</taxon>
    </lineage>
</organism>
<dbReference type="EMBL" id="VSWC01000079">
    <property type="protein sequence ID" value="KAA1094168.1"/>
    <property type="molecule type" value="Genomic_DNA"/>
</dbReference>
<keyword evidence="2" id="KW-1185">Reference proteome</keyword>
<protein>
    <submittedName>
        <fullName evidence="1">Uncharacterized protein</fullName>
    </submittedName>
</protein>